<dbReference type="Proteomes" id="UP000007097">
    <property type="component" value="Chromosome"/>
</dbReference>
<protein>
    <submittedName>
        <fullName evidence="2">Uncharacterized protein</fullName>
    </submittedName>
</protein>
<dbReference type="AlphaFoldDB" id="B7NCT3"/>
<dbReference type="EMBL" id="CU928163">
    <property type="protein sequence ID" value="CAR14583.1"/>
    <property type="molecule type" value="Genomic_DNA"/>
</dbReference>
<evidence type="ECO:0000256" key="1">
    <source>
        <dbReference type="SAM" id="MobiDB-lite"/>
    </source>
</evidence>
<accession>B7NCT3</accession>
<organism evidence="2 3">
    <name type="scientific">Escherichia coli O17:K52:H18 (strain UMN026 / ExPEC)</name>
    <dbReference type="NCBI Taxonomy" id="585056"/>
    <lineage>
        <taxon>Bacteria</taxon>
        <taxon>Pseudomonadati</taxon>
        <taxon>Pseudomonadota</taxon>
        <taxon>Gammaproteobacteria</taxon>
        <taxon>Enterobacterales</taxon>
        <taxon>Enterobacteriaceae</taxon>
        <taxon>Escherichia</taxon>
    </lineage>
</organism>
<reference evidence="3" key="1">
    <citation type="journal article" date="2009" name="PLoS Genet.">
        <title>Organised genome dynamics in the Escherichia coli species results in highly diverse adaptive paths.</title>
        <authorList>
            <person name="Touchon M."/>
            <person name="Hoede C."/>
            <person name="Tenaillon O."/>
            <person name="Barbe V."/>
            <person name="Baeriswyl S."/>
            <person name="Bidet P."/>
            <person name="Bingen E."/>
            <person name="Bonacorsi S."/>
            <person name="Bouchier C."/>
            <person name="Bouvet O."/>
            <person name="Calteau A."/>
            <person name="Chiapello H."/>
            <person name="Clermont O."/>
            <person name="Cruveiller S."/>
            <person name="Danchin A."/>
            <person name="Diard M."/>
            <person name="Dossat C."/>
            <person name="Karoui M.E."/>
            <person name="Frapy E."/>
            <person name="Garry L."/>
            <person name="Ghigo J.M."/>
            <person name="Gilles A.M."/>
            <person name="Johnson J."/>
            <person name="Le Bouguenec C."/>
            <person name="Lescat M."/>
            <person name="Mangenot S."/>
            <person name="Martinez-Jehanne V."/>
            <person name="Matic I."/>
            <person name="Nassif X."/>
            <person name="Oztas S."/>
            <person name="Petit M.A."/>
            <person name="Pichon C."/>
            <person name="Rouy Z."/>
            <person name="Ruf C.S."/>
            <person name="Schneider D."/>
            <person name="Tourret J."/>
            <person name="Vacherie B."/>
            <person name="Vallenet D."/>
            <person name="Medigue C."/>
            <person name="Rocha E.P.C."/>
            <person name="Denamur E."/>
        </authorList>
    </citation>
    <scope>NUCLEOTIDE SEQUENCE [LARGE SCALE GENOMIC DNA]</scope>
    <source>
        <strain evidence="3">UMN026 / ExPEC</strain>
    </source>
</reference>
<proteinExistence type="predicted"/>
<sequence>MNVRKRRTQTRASCIKSTDHRRFSVSGMLVARDYAPATAVCPYGENSASADSKFGGSICDSTNTPAAVKSGKVSENRIEDNALPPPTRRQ</sequence>
<gene>
    <name evidence="2" type="ordered locus">ECUMN_3425</name>
</gene>
<feature type="region of interest" description="Disordered" evidence="1">
    <location>
        <begin position="59"/>
        <end position="90"/>
    </location>
</feature>
<evidence type="ECO:0000313" key="2">
    <source>
        <dbReference type="EMBL" id="CAR14583.1"/>
    </source>
</evidence>
<name>B7NCT3_ECOLU</name>
<dbReference type="KEGG" id="eum:ECUMN_3425"/>
<evidence type="ECO:0000313" key="3">
    <source>
        <dbReference type="Proteomes" id="UP000007097"/>
    </source>
</evidence>
<dbReference type="HOGENOM" id="CLU_188269_0_0_6"/>